<keyword evidence="1" id="KW-0059">Arsenical resistance</keyword>
<dbReference type="CDD" id="cd16345">
    <property type="entry name" value="LMWP_ArsC"/>
    <property type="match status" value="1"/>
</dbReference>
<dbReference type="Proteomes" id="UP000826709">
    <property type="component" value="Chromosome"/>
</dbReference>
<evidence type="ECO:0000256" key="1">
    <source>
        <dbReference type="ARBA" id="ARBA00022849"/>
    </source>
</evidence>
<dbReference type="InterPro" id="IPR023485">
    <property type="entry name" value="Ptyr_pPase"/>
</dbReference>
<accession>A0A8G1A1A5</accession>
<dbReference type="RefSeq" id="WP_220680480.1">
    <property type="nucleotide sequence ID" value="NZ_CP037968.1"/>
</dbReference>
<reference evidence="3" key="1">
    <citation type="journal article" date="2005" name="Int. J. Syst. Evol. Microbiol.">
        <title>Methanofollis formosanus sp. nov., isolated from a fish pond.</title>
        <authorList>
            <person name="Wu S.Y."/>
            <person name="Chen S.C."/>
            <person name="Lai M.C."/>
        </authorList>
    </citation>
    <scope>NUCLEOTIDE SEQUENCE</scope>
    <source>
        <strain evidence="3">ML15</strain>
    </source>
</reference>
<dbReference type="PANTHER" id="PTHR43428">
    <property type="entry name" value="ARSENATE REDUCTASE"/>
    <property type="match status" value="1"/>
</dbReference>
<dbReference type="Pfam" id="PF01451">
    <property type="entry name" value="LMWPc"/>
    <property type="match status" value="1"/>
</dbReference>
<dbReference type="OrthoDB" id="295776at2157"/>
<dbReference type="AlphaFoldDB" id="A0A8G1A1A5"/>
<name>A0A8G1A1A5_9EURY</name>
<feature type="domain" description="Phosphotyrosine protein phosphatase I" evidence="2">
    <location>
        <begin position="3"/>
        <end position="131"/>
    </location>
</feature>
<keyword evidence="4" id="KW-1185">Reference proteome</keyword>
<evidence type="ECO:0000313" key="4">
    <source>
        <dbReference type="Proteomes" id="UP000826709"/>
    </source>
</evidence>
<dbReference type="KEGG" id="mfk:E2N92_06875"/>
<evidence type="ECO:0000313" key="3">
    <source>
        <dbReference type="EMBL" id="QYZ79176.1"/>
    </source>
</evidence>
<dbReference type="GO" id="GO:0046685">
    <property type="term" value="P:response to arsenic-containing substance"/>
    <property type="evidence" value="ECO:0007669"/>
    <property type="project" value="UniProtKB-KW"/>
</dbReference>
<gene>
    <name evidence="3" type="ORF">E2N92_06875</name>
</gene>
<dbReference type="PANTHER" id="PTHR43428:SF1">
    <property type="entry name" value="ARSENATE REDUCTASE"/>
    <property type="match status" value="1"/>
</dbReference>
<dbReference type="SUPFAM" id="SSF52788">
    <property type="entry name" value="Phosphotyrosine protein phosphatases I"/>
    <property type="match status" value="1"/>
</dbReference>
<sequence length="134" mass="14966">MKEKVLFICTHNAARSQMAEGYMRARYGERYEVYSAGTAPAVEIDPRAVAVMAEIGVDLAGQETKALSVYFQQEMDTVVTVCEGGICPMFPWAKTVIHEEFPDPRAISGSEGEVLQGFRRVRDDIIKWIDGRFG</sequence>
<reference evidence="3" key="2">
    <citation type="submission" date="2019-03" db="EMBL/GenBank/DDBJ databases">
        <authorList>
            <person name="Chen S.-C."/>
            <person name="Wu S.-Y."/>
            <person name="Lai M.-C."/>
        </authorList>
    </citation>
    <scope>NUCLEOTIDE SEQUENCE</scope>
    <source>
        <strain evidence="3">ML15</strain>
    </source>
</reference>
<proteinExistence type="predicted"/>
<dbReference type="SMART" id="SM00226">
    <property type="entry name" value="LMWPc"/>
    <property type="match status" value="1"/>
</dbReference>
<dbReference type="EMBL" id="CP037968">
    <property type="protein sequence ID" value="QYZ79176.1"/>
    <property type="molecule type" value="Genomic_DNA"/>
</dbReference>
<dbReference type="InterPro" id="IPR036196">
    <property type="entry name" value="Ptyr_pPase_sf"/>
</dbReference>
<dbReference type="Gene3D" id="3.40.50.2300">
    <property type="match status" value="1"/>
</dbReference>
<organism evidence="3 4">
    <name type="scientific">Methanofollis formosanus</name>
    <dbReference type="NCBI Taxonomy" id="299308"/>
    <lineage>
        <taxon>Archaea</taxon>
        <taxon>Methanobacteriati</taxon>
        <taxon>Methanobacteriota</taxon>
        <taxon>Stenosarchaea group</taxon>
        <taxon>Methanomicrobia</taxon>
        <taxon>Methanomicrobiales</taxon>
        <taxon>Methanomicrobiaceae</taxon>
        <taxon>Methanofollis</taxon>
    </lineage>
</organism>
<protein>
    <submittedName>
        <fullName evidence="3">Arsenate reductase ArsC</fullName>
    </submittedName>
</protein>
<evidence type="ECO:0000259" key="2">
    <source>
        <dbReference type="SMART" id="SM00226"/>
    </source>
</evidence>